<reference evidence="8 9" key="3">
    <citation type="submission" date="2020-06" db="EMBL/GenBank/DDBJ databases">
        <title>REHAB project genomes.</title>
        <authorList>
            <person name="Shaw L.P."/>
        </authorList>
    </citation>
    <scope>NUCLEOTIDE SEQUENCE</scope>
    <source>
        <strain evidence="4 9">RHB01-C20</strain>
        <strain evidence="3 8">RHB30-C10</strain>
        <strain evidence="2">RHBSTW-00474</strain>
    </source>
</reference>
<evidence type="ECO:0000313" key="3">
    <source>
        <dbReference type="EMBL" id="QMF66458.1"/>
    </source>
</evidence>
<dbReference type="Proteomes" id="UP000512322">
    <property type="component" value="Chromosome"/>
</dbReference>
<protein>
    <submittedName>
        <fullName evidence="5">Prophage protein</fullName>
    </submittedName>
    <submittedName>
        <fullName evidence="1">Putative phage protein</fullName>
    </submittedName>
</protein>
<dbReference type="Proteomes" id="UP000622722">
    <property type="component" value="Unassembled WGS sequence"/>
</dbReference>
<name>A0A0B1KDE8_ECOLX</name>
<evidence type="ECO:0000313" key="4">
    <source>
        <dbReference type="EMBL" id="QMS37624.1"/>
    </source>
</evidence>
<evidence type="ECO:0000313" key="1">
    <source>
        <dbReference type="EMBL" id="GDH35101.1"/>
    </source>
</evidence>
<accession>A0A0B1KDE8</accession>
<organism evidence="1 7">
    <name type="scientific">Escherichia coli</name>
    <dbReference type="NCBI Taxonomy" id="562"/>
    <lineage>
        <taxon>Bacteria</taxon>
        <taxon>Pseudomonadati</taxon>
        <taxon>Pseudomonadota</taxon>
        <taxon>Gammaproteobacteria</taxon>
        <taxon>Enterobacterales</taxon>
        <taxon>Enterobacteriaceae</taxon>
        <taxon>Escherichia</taxon>
    </lineage>
</organism>
<dbReference type="RefSeq" id="WP_001224090.1">
    <property type="nucleotide sequence ID" value="NZ_BDLM01000002.1"/>
</dbReference>
<dbReference type="EMBL" id="CP057293">
    <property type="protein sequence ID" value="QMF66458.1"/>
    <property type="molecule type" value="Genomic_DNA"/>
</dbReference>
<evidence type="ECO:0000313" key="8">
    <source>
        <dbReference type="Proteomes" id="UP000512322"/>
    </source>
</evidence>
<dbReference type="Proteomes" id="UP000303027">
    <property type="component" value="Unassembled WGS sequence"/>
</dbReference>
<proteinExistence type="predicted"/>
<evidence type="ECO:0000313" key="6">
    <source>
        <dbReference type="Proteomes" id="UP000250671"/>
    </source>
</evidence>
<dbReference type="AlphaFoldDB" id="A0A0B1KDE8"/>
<dbReference type="Proteomes" id="UP000250671">
    <property type="component" value="Unassembled WGS sequence"/>
</dbReference>
<evidence type="ECO:0000313" key="7">
    <source>
        <dbReference type="Proteomes" id="UP000303027"/>
    </source>
</evidence>
<dbReference type="EMBL" id="UCZA01000053">
    <property type="protein sequence ID" value="SQP89639.1"/>
    <property type="molecule type" value="Genomic_DNA"/>
</dbReference>
<reference evidence="1 7" key="1">
    <citation type="submission" date="2018-04" db="EMBL/GenBank/DDBJ databases">
        <title>Large scale genomics of bovine and human commensal E. coli to reveal the emerging process of EHEC.</title>
        <authorList>
            <person name="Arimizu Y."/>
            <person name="Ogura Y."/>
        </authorList>
    </citation>
    <scope>NUCLEOTIDE SEQUENCE [LARGE SCALE GENOMIC DNA]</scope>
    <source>
        <strain evidence="1 7">KK-P061</strain>
    </source>
</reference>
<evidence type="ECO:0000313" key="2">
    <source>
        <dbReference type="EMBL" id="MBA7721799.1"/>
    </source>
</evidence>
<reference evidence="5 6" key="2">
    <citation type="submission" date="2018-06" db="EMBL/GenBank/DDBJ databases">
        <authorList>
            <consortium name="Pathogen Informatics"/>
            <person name="Doyle S."/>
        </authorList>
    </citation>
    <scope>NUCLEOTIDE SEQUENCE [LARGE SCALE GENOMIC DNA]</scope>
    <source>
        <strain evidence="5 6">VREC0535</strain>
    </source>
</reference>
<dbReference type="Proteomes" id="UP000514533">
    <property type="component" value="Chromosome"/>
</dbReference>
<dbReference type="EMBL" id="BFXY01000047">
    <property type="protein sequence ID" value="GDH35101.1"/>
    <property type="molecule type" value="Genomic_DNA"/>
</dbReference>
<dbReference type="EMBL" id="CP055981">
    <property type="protein sequence ID" value="QMS37624.1"/>
    <property type="molecule type" value="Genomic_DNA"/>
</dbReference>
<evidence type="ECO:0000313" key="5">
    <source>
        <dbReference type="EMBL" id="SQP89639.1"/>
    </source>
</evidence>
<dbReference type="EMBL" id="JABXPW010000011">
    <property type="protein sequence ID" value="MBA7721799.1"/>
    <property type="molecule type" value="Genomic_DNA"/>
</dbReference>
<sequence length="57" mass="6575">MRKASVKPVLLARDQIEALQRIQDEERRNSPLGIAPSIHEVARRLMQRALYPVERPA</sequence>
<gene>
    <name evidence="1" type="ORF">BvCmsKKP061_01343</name>
    <name evidence="2" type="ORF">HV209_25215</name>
    <name evidence="4" type="ORF">HVV39_06125</name>
    <name evidence="3" type="ORF">HVY77_05130</name>
    <name evidence="5" type="ORF">SAMEA3752557_05288</name>
</gene>
<evidence type="ECO:0000313" key="9">
    <source>
        <dbReference type="Proteomes" id="UP000514533"/>
    </source>
</evidence>